<keyword evidence="3" id="KW-1185">Reference proteome</keyword>
<dbReference type="PANTHER" id="PTHR13887:SF41">
    <property type="entry name" value="THIOREDOXIN SUPERFAMILY PROTEIN"/>
    <property type="match status" value="1"/>
</dbReference>
<dbReference type="RefSeq" id="WP_387414753.1">
    <property type="nucleotide sequence ID" value="NZ_JBIASD010000018.1"/>
</dbReference>
<dbReference type="Proteomes" id="UP001602013">
    <property type="component" value="Unassembled WGS sequence"/>
</dbReference>
<dbReference type="InterPro" id="IPR036249">
    <property type="entry name" value="Thioredoxin-like_sf"/>
</dbReference>
<protein>
    <submittedName>
        <fullName evidence="2">DsbA family protein</fullName>
    </submittedName>
</protein>
<dbReference type="InterPro" id="IPR001853">
    <property type="entry name" value="DSBA-like_thioredoxin_dom"/>
</dbReference>
<gene>
    <name evidence="2" type="ORF">ACFYXI_25530</name>
</gene>
<dbReference type="Pfam" id="PF01323">
    <property type="entry name" value="DSBA"/>
    <property type="match status" value="1"/>
</dbReference>
<organism evidence="2 3">
    <name type="scientific">Microtetraspora malaysiensis</name>
    <dbReference type="NCBI Taxonomy" id="161358"/>
    <lineage>
        <taxon>Bacteria</taxon>
        <taxon>Bacillati</taxon>
        <taxon>Actinomycetota</taxon>
        <taxon>Actinomycetes</taxon>
        <taxon>Streptosporangiales</taxon>
        <taxon>Streptosporangiaceae</taxon>
        <taxon>Microtetraspora</taxon>
    </lineage>
</organism>
<evidence type="ECO:0000313" key="2">
    <source>
        <dbReference type="EMBL" id="MFF3668951.1"/>
    </source>
</evidence>
<dbReference type="PANTHER" id="PTHR13887">
    <property type="entry name" value="GLUTATHIONE S-TRANSFERASE KAPPA"/>
    <property type="match status" value="1"/>
</dbReference>
<comment type="caution">
    <text evidence="2">The sequence shown here is derived from an EMBL/GenBank/DDBJ whole genome shotgun (WGS) entry which is preliminary data.</text>
</comment>
<evidence type="ECO:0000259" key="1">
    <source>
        <dbReference type="Pfam" id="PF01323"/>
    </source>
</evidence>
<feature type="domain" description="DSBA-like thioredoxin" evidence="1">
    <location>
        <begin position="30"/>
        <end position="219"/>
    </location>
</feature>
<dbReference type="SUPFAM" id="SSF52833">
    <property type="entry name" value="Thioredoxin-like"/>
    <property type="match status" value="1"/>
</dbReference>
<accession>A0ABW6SVC4</accession>
<name>A0ABW6SVC4_9ACTN</name>
<evidence type="ECO:0000313" key="3">
    <source>
        <dbReference type="Proteomes" id="UP001602013"/>
    </source>
</evidence>
<proteinExistence type="predicted"/>
<dbReference type="EMBL" id="JBIASD010000018">
    <property type="protein sequence ID" value="MFF3668951.1"/>
    <property type="molecule type" value="Genomic_DNA"/>
</dbReference>
<sequence>MGSRTPAPVTSGLRRGIVPCRGRLEQIVKIEIFSDVACPWCYIGHARLAKAVELFDGDVEVVHRPFQLAPDAVSRKEPLLAELARKFGGPAQVAQITHRVAQAAAEDGLEFDFERAVQANTFEAHRLIWLAQRAGRGAEAVERLFRAYFQEGLDVGDPETLAKLAAELGVTDTGEGAEEVRAELADARDLGISGVPLFLFEGQFAVSGAQPVETLVAALNEVRARTAVASAQSGGDACDDGYCAV</sequence>
<dbReference type="CDD" id="cd03024">
    <property type="entry name" value="DsbA_FrnE"/>
    <property type="match status" value="1"/>
</dbReference>
<reference evidence="2 3" key="1">
    <citation type="submission" date="2024-10" db="EMBL/GenBank/DDBJ databases">
        <title>The Natural Products Discovery Center: Release of the First 8490 Sequenced Strains for Exploring Actinobacteria Biosynthetic Diversity.</title>
        <authorList>
            <person name="Kalkreuter E."/>
            <person name="Kautsar S.A."/>
            <person name="Yang D."/>
            <person name="Bader C.D."/>
            <person name="Teijaro C.N."/>
            <person name="Fluegel L."/>
            <person name="Davis C.M."/>
            <person name="Simpson J.R."/>
            <person name="Lauterbach L."/>
            <person name="Steele A.D."/>
            <person name="Gui C."/>
            <person name="Meng S."/>
            <person name="Li G."/>
            <person name="Viehrig K."/>
            <person name="Ye F."/>
            <person name="Su P."/>
            <person name="Kiefer A.F."/>
            <person name="Nichols A."/>
            <person name="Cepeda A.J."/>
            <person name="Yan W."/>
            <person name="Fan B."/>
            <person name="Jiang Y."/>
            <person name="Adhikari A."/>
            <person name="Zheng C.-J."/>
            <person name="Schuster L."/>
            <person name="Cowan T.M."/>
            <person name="Smanski M.J."/>
            <person name="Chevrette M.G."/>
            <person name="De Carvalho L.P.S."/>
            <person name="Shen B."/>
        </authorList>
    </citation>
    <scope>NUCLEOTIDE SEQUENCE [LARGE SCALE GENOMIC DNA]</scope>
    <source>
        <strain evidence="2 3">NPDC002173</strain>
    </source>
</reference>
<dbReference type="Gene3D" id="3.40.30.10">
    <property type="entry name" value="Glutaredoxin"/>
    <property type="match status" value="1"/>
</dbReference>